<evidence type="ECO:0000259" key="1">
    <source>
        <dbReference type="PROSITE" id="PS50883"/>
    </source>
</evidence>
<evidence type="ECO:0000313" key="3">
    <source>
        <dbReference type="EMBL" id="MFC3913793.1"/>
    </source>
</evidence>
<dbReference type="RefSeq" id="WP_377152201.1">
    <property type="nucleotide sequence ID" value="NZ_JBHSAF010000014.1"/>
</dbReference>
<dbReference type="SMART" id="SM00052">
    <property type="entry name" value="EAL"/>
    <property type="match status" value="1"/>
</dbReference>
<keyword evidence="4" id="KW-1185">Reference proteome</keyword>
<dbReference type="InterPro" id="IPR035919">
    <property type="entry name" value="EAL_sf"/>
</dbReference>
<comment type="caution">
    <text evidence="3">The sequence shown here is derived from an EMBL/GenBank/DDBJ whole genome shotgun (WGS) entry which is preliminary data.</text>
</comment>
<dbReference type="InterPro" id="IPR052340">
    <property type="entry name" value="RNase_Y/CdgJ"/>
</dbReference>
<dbReference type="InterPro" id="IPR013976">
    <property type="entry name" value="HDOD"/>
</dbReference>
<dbReference type="InterPro" id="IPR014408">
    <property type="entry name" value="dGMP_Pdiesterase_EAL/HD-GYP"/>
</dbReference>
<dbReference type="Pfam" id="PF00563">
    <property type="entry name" value="EAL"/>
    <property type="match status" value="1"/>
</dbReference>
<sequence>MYSFVARQPILDEHQRPVAYELLFRKGLSNAFPNVTAEQATTCLIAEQFLSQPIQQLVGDHRCYINFPYSLLLNGLADSLPREQVVIEILEDAEPDQQLFDCVRGLKDKGFRLALDDFTLDPRWERFLPYIDIIKFDFRLTSHDEMAAYIAAHKHTPLIYLAEKVETQQEFMAARQMGFTLFQGYFFSRPEIVQRKTLSESQLTVMQLLKEVNAPELDYVRIEELLNRDLSLAYKLMRYVNNLRYRAADPITSFRHATVFLGQQEMRRFVSLVSATSGGENKSTELYRMSLIRGRFCELLSLHRQGWTDPAEAFLCGLFSLLEAILDQPFVDILAQIPLSDQIKQALLEKRGELAFYLAFVTDYETLNWDRLKLRAEKIQLSEEQTINLFLEASKWADQVMSSH</sequence>
<dbReference type="EMBL" id="JBHSAF010000014">
    <property type="protein sequence ID" value="MFC3913793.1"/>
    <property type="molecule type" value="Genomic_DNA"/>
</dbReference>
<organism evidence="3 4">
    <name type="scientific">Pseudaeromonas sharmana</name>
    <dbReference type="NCBI Taxonomy" id="328412"/>
    <lineage>
        <taxon>Bacteria</taxon>
        <taxon>Pseudomonadati</taxon>
        <taxon>Pseudomonadota</taxon>
        <taxon>Gammaproteobacteria</taxon>
        <taxon>Aeromonadales</taxon>
        <taxon>Aeromonadaceae</taxon>
        <taxon>Pseudaeromonas</taxon>
    </lineage>
</organism>
<feature type="domain" description="HDOD" evidence="2">
    <location>
        <begin position="198"/>
        <end position="385"/>
    </location>
</feature>
<dbReference type="Gene3D" id="3.20.20.450">
    <property type="entry name" value="EAL domain"/>
    <property type="match status" value="1"/>
</dbReference>
<dbReference type="PIRSF" id="PIRSF003180">
    <property type="entry name" value="DiGMPpdiest_YuxH"/>
    <property type="match status" value="1"/>
</dbReference>
<dbReference type="InterPro" id="IPR001633">
    <property type="entry name" value="EAL_dom"/>
</dbReference>
<feature type="domain" description="EAL" evidence="1">
    <location>
        <begin position="1"/>
        <end position="204"/>
    </location>
</feature>
<dbReference type="Proteomes" id="UP001595692">
    <property type="component" value="Unassembled WGS sequence"/>
</dbReference>
<evidence type="ECO:0000259" key="2">
    <source>
        <dbReference type="PROSITE" id="PS51833"/>
    </source>
</evidence>
<dbReference type="Pfam" id="PF08668">
    <property type="entry name" value="HDOD"/>
    <property type="match status" value="1"/>
</dbReference>
<protein>
    <submittedName>
        <fullName evidence="3">EAL and HDOD domain-containing protein</fullName>
    </submittedName>
</protein>
<dbReference type="Gene3D" id="1.10.3210.10">
    <property type="entry name" value="Hypothetical protein af1432"/>
    <property type="match status" value="1"/>
</dbReference>
<evidence type="ECO:0000313" key="4">
    <source>
        <dbReference type="Proteomes" id="UP001595692"/>
    </source>
</evidence>
<gene>
    <name evidence="3" type="ORF">ACFOSS_09990</name>
</gene>
<dbReference type="PANTHER" id="PTHR33525:SF4">
    <property type="entry name" value="CYCLIC DI-GMP PHOSPHODIESTERASE CDGJ"/>
    <property type="match status" value="1"/>
</dbReference>
<dbReference type="SUPFAM" id="SSF141868">
    <property type="entry name" value="EAL domain-like"/>
    <property type="match status" value="1"/>
</dbReference>
<proteinExistence type="predicted"/>
<dbReference type="SUPFAM" id="SSF109604">
    <property type="entry name" value="HD-domain/PDEase-like"/>
    <property type="match status" value="1"/>
</dbReference>
<dbReference type="PROSITE" id="PS50883">
    <property type="entry name" value="EAL"/>
    <property type="match status" value="1"/>
</dbReference>
<reference evidence="4" key="1">
    <citation type="journal article" date="2019" name="Int. J. Syst. Evol. Microbiol.">
        <title>The Global Catalogue of Microorganisms (GCM) 10K type strain sequencing project: providing services to taxonomists for standard genome sequencing and annotation.</title>
        <authorList>
            <consortium name="The Broad Institute Genomics Platform"/>
            <consortium name="The Broad Institute Genome Sequencing Center for Infectious Disease"/>
            <person name="Wu L."/>
            <person name="Ma J."/>
        </authorList>
    </citation>
    <scope>NUCLEOTIDE SEQUENCE [LARGE SCALE GENOMIC DNA]</scope>
    <source>
        <strain evidence="4">CCUG 54939</strain>
    </source>
</reference>
<dbReference type="PROSITE" id="PS51833">
    <property type="entry name" value="HDOD"/>
    <property type="match status" value="1"/>
</dbReference>
<name>A0ABV8CNW8_9GAMM</name>
<accession>A0ABV8CNW8</accession>
<dbReference type="PANTHER" id="PTHR33525">
    <property type="match status" value="1"/>
</dbReference>